<protein>
    <submittedName>
        <fullName evidence="3">EscU/YscU/HrcU family type III secretion system export apparatus switch protein</fullName>
    </submittedName>
</protein>
<dbReference type="Gene3D" id="6.10.250.2080">
    <property type="match status" value="1"/>
</dbReference>
<keyword evidence="4" id="KW-1185">Reference proteome</keyword>
<feature type="transmembrane region" description="Helical" evidence="2">
    <location>
        <begin position="34"/>
        <end position="58"/>
    </location>
</feature>
<feature type="transmembrane region" description="Helical" evidence="2">
    <location>
        <begin position="146"/>
        <end position="168"/>
    </location>
</feature>
<dbReference type="InterPro" id="IPR029025">
    <property type="entry name" value="T3SS_substrate_exporter_C"/>
</dbReference>
<keyword evidence="2" id="KW-1133">Transmembrane helix</keyword>
<organism evidence="3 4">
    <name type="scientific">Sphingomonas spermidinifaciens</name>
    <dbReference type="NCBI Taxonomy" id="1141889"/>
    <lineage>
        <taxon>Bacteria</taxon>
        <taxon>Pseudomonadati</taxon>
        <taxon>Pseudomonadota</taxon>
        <taxon>Alphaproteobacteria</taxon>
        <taxon>Sphingomonadales</taxon>
        <taxon>Sphingomonadaceae</taxon>
        <taxon>Sphingomonas</taxon>
    </lineage>
</organism>
<dbReference type="EMBL" id="NWMW01000001">
    <property type="protein sequence ID" value="PCD03205.1"/>
    <property type="molecule type" value="Genomic_DNA"/>
</dbReference>
<keyword evidence="2" id="KW-0812">Transmembrane</keyword>
<feature type="transmembrane region" description="Helical" evidence="2">
    <location>
        <begin position="78"/>
        <end position="102"/>
    </location>
</feature>
<reference evidence="3 4" key="1">
    <citation type="submission" date="2017-09" db="EMBL/GenBank/DDBJ databases">
        <title>Sphingomonas spermidinifaciens 9NM-10, whole genome shotgun sequence.</title>
        <authorList>
            <person name="Feng G."/>
            <person name="Zhu H."/>
        </authorList>
    </citation>
    <scope>NUCLEOTIDE SEQUENCE [LARGE SCALE GENOMIC DNA]</scope>
    <source>
        <strain evidence="3 4">9NM-10</strain>
    </source>
</reference>
<evidence type="ECO:0000256" key="1">
    <source>
        <dbReference type="ARBA" id="ARBA00010690"/>
    </source>
</evidence>
<dbReference type="Pfam" id="PF01312">
    <property type="entry name" value="Bac_export_2"/>
    <property type="match status" value="1"/>
</dbReference>
<dbReference type="InterPro" id="IPR006135">
    <property type="entry name" value="T3SS_substrate_exporter"/>
</dbReference>
<dbReference type="OrthoDB" id="9807950at2"/>
<sequence>MADKNQGGDKTEKPTAKRLRDARLKGDIAKSKDLSAAIAMIAWGVLFMVGAGLVAARIADFTELSIAHATGDSFRATLQGIGTSAFVLVLVVAGIVLIPAALAGVAGEFLQTGALVTTEKLKPQLSKLDPVEGLKRMFSPDNLFELFKTVIKAALVIAITAGVLYASIDKFAALMHAAGWGLDSRAGPRLAAAVLDLIQSLTLQLVGWTVAVFLVVAAADRAWVQHRYVKKLMMSRRDIRQEHKDNEGDPMLKQQRRQMHEEWANQNAVAAAGTANVLLTNPTHLAVALDYDPADCPVPVIAAKGEGPLAAAMRAEAEANGVPIVRNVPLARTVFATSGVGDVIPEDQFDVIAEIILWARRARADETPRLREDGHGEWA</sequence>
<dbReference type="PANTHER" id="PTHR30531:SF12">
    <property type="entry name" value="FLAGELLAR BIOSYNTHETIC PROTEIN FLHB"/>
    <property type="match status" value="1"/>
</dbReference>
<dbReference type="PRINTS" id="PR00950">
    <property type="entry name" value="TYPE3IMSPROT"/>
</dbReference>
<feature type="transmembrane region" description="Helical" evidence="2">
    <location>
        <begin position="205"/>
        <end position="224"/>
    </location>
</feature>
<keyword evidence="2" id="KW-0472">Membrane</keyword>
<dbReference type="AlphaFoldDB" id="A0A2A4B5H8"/>
<dbReference type="RefSeq" id="WP_096341604.1">
    <property type="nucleotide sequence ID" value="NZ_NWMW01000001.1"/>
</dbReference>
<dbReference type="Proteomes" id="UP000218366">
    <property type="component" value="Unassembled WGS sequence"/>
</dbReference>
<comment type="similarity">
    <text evidence="1">Belongs to the type III secretion exporter family.</text>
</comment>
<name>A0A2A4B5H8_9SPHN</name>
<evidence type="ECO:0000313" key="4">
    <source>
        <dbReference type="Proteomes" id="UP000218366"/>
    </source>
</evidence>
<proteinExistence type="inferred from homology"/>
<dbReference type="GO" id="GO:0005886">
    <property type="term" value="C:plasma membrane"/>
    <property type="evidence" value="ECO:0007669"/>
    <property type="project" value="TreeGrafter"/>
</dbReference>
<dbReference type="PANTHER" id="PTHR30531">
    <property type="entry name" value="FLAGELLAR BIOSYNTHETIC PROTEIN FLHB"/>
    <property type="match status" value="1"/>
</dbReference>
<dbReference type="GO" id="GO:0009306">
    <property type="term" value="P:protein secretion"/>
    <property type="evidence" value="ECO:0007669"/>
    <property type="project" value="InterPro"/>
</dbReference>
<gene>
    <name evidence="3" type="ORF">COC42_01930</name>
</gene>
<evidence type="ECO:0000313" key="3">
    <source>
        <dbReference type="EMBL" id="PCD03205.1"/>
    </source>
</evidence>
<comment type="caution">
    <text evidence="3">The sequence shown here is derived from an EMBL/GenBank/DDBJ whole genome shotgun (WGS) entry which is preliminary data.</text>
</comment>
<dbReference type="Gene3D" id="3.40.1690.10">
    <property type="entry name" value="secretion proteins EscU"/>
    <property type="match status" value="1"/>
</dbReference>
<evidence type="ECO:0000256" key="2">
    <source>
        <dbReference type="SAM" id="Phobius"/>
    </source>
</evidence>
<accession>A0A2A4B5H8</accession>
<dbReference type="SUPFAM" id="SSF160544">
    <property type="entry name" value="EscU C-terminal domain-like"/>
    <property type="match status" value="1"/>
</dbReference>